<reference evidence="2" key="1">
    <citation type="submission" date="2024-10" db="EMBL/GenBank/DDBJ databases">
        <authorList>
            <person name="Ryan C."/>
        </authorList>
    </citation>
    <scope>NUCLEOTIDE SEQUENCE [LARGE SCALE GENOMIC DNA]</scope>
</reference>
<sequence>MAQFPAPPVGPGGGSWLVLDRFIHRTDRDAEDGGDGTASELCYTCTDRPIRASIRVADPPAVSRLRLHWPGRREFRGLVEPHVIAAHDHAILFEATVPLEDPMCCGNTYSFPIDHFVYSAFSSPPSLHRLPVCLTGGVSTPDEDIYFKPYQRRQQRLMLEEEMGILCHGRRGEFTVVDFTKFGPEGELCLLHHRAPPPAPASQQKKDIEMQWRVKKVLFPKGPSAHYWITDTIVPVAGRFLCWVDCYQGILVVDVLHAKGNSSKDYQLRYIPLPEEALQSDRLDPDGDCPDPARRVGIGADGTLKLVCISRPRSAFTIRSWTLPDINQTKWLEGDTMGAAEFWGLCKAQGLPQVKPTFPLVSLAHPHEFFFLLEEDHTTYWIVEVNIRDKVLKSSAIYINEEEEGCTPDRARRNVFDGDSFIPSAFSCYLGMNATKSYELSKMMQKEKQLRVAQRKSQTEGVEGACC</sequence>
<dbReference type="PANTHER" id="PTHR33074:SF79">
    <property type="entry name" value="EXPRESSED PROTEIN"/>
    <property type="match status" value="1"/>
</dbReference>
<feature type="domain" description="DUF1618" evidence="1">
    <location>
        <begin position="243"/>
        <end position="367"/>
    </location>
</feature>
<name>A0ABC9BJ20_9POAL</name>
<keyword evidence="3" id="KW-1185">Reference proteome</keyword>
<evidence type="ECO:0000313" key="3">
    <source>
        <dbReference type="Proteomes" id="UP001497457"/>
    </source>
</evidence>
<dbReference type="PANTHER" id="PTHR33074">
    <property type="entry name" value="EXPRESSED PROTEIN-RELATED"/>
    <property type="match status" value="1"/>
</dbReference>
<dbReference type="Proteomes" id="UP001497457">
    <property type="component" value="Chromosome 26rd"/>
</dbReference>
<dbReference type="AlphaFoldDB" id="A0ABC9BJ20"/>
<evidence type="ECO:0000259" key="1">
    <source>
        <dbReference type="Pfam" id="PF07762"/>
    </source>
</evidence>
<dbReference type="Pfam" id="PF07762">
    <property type="entry name" value="DUF1618"/>
    <property type="match status" value="1"/>
</dbReference>
<accession>A0ABC9BJ20</accession>
<gene>
    <name evidence="2" type="ORF">URODEC1_LOCUS65938</name>
</gene>
<protein>
    <recommendedName>
        <fullName evidence="1">DUF1618 domain-containing protein</fullName>
    </recommendedName>
</protein>
<dbReference type="InterPro" id="IPR011676">
    <property type="entry name" value="DUF1618"/>
</dbReference>
<evidence type="ECO:0000313" key="2">
    <source>
        <dbReference type="EMBL" id="CAL5002425.1"/>
    </source>
</evidence>
<proteinExistence type="predicted"/>
<organism evidence="2 3">
    <name type="scientific">Urochloa decumbens</name>
    <dbReference type="NCBI Taxonomy" id="240449"/>
    <lineage>
        <taxon>Eukaryota</taxon>
        <taxon>Viridiplantae</taxon>
        <taxon>Streptophyta</taxon>
        <taxon>Embryophyta</taxon>
        <taxon>Tracheophyta</taxon>
        <taxon>Spermatophyta</taxon>
        <taxon>Magnoliopsida</taxon>
        <taxon>Liliopsida</taxon>
        <taxon>Poales</taxon>
        <taxon>Poaceae</taxon>
        <taxon>PACMAD clade</taxon>
        <taxon>Panicoideae</taxon>
        <taxon>Panicodae</taxon>
        <taxon>Paniceae</taxon>
        <taxon>Melinidinae</taxon>
        <taxon>Urochloa</taxon>
    </lineage>
</organism>
<dbReference type="EMBL" id="OZ075136">
    <property type="protein sequence ID" value="CAL5002425.1"/>
    <property type="molecule type" value="Genomic_DNA"/>
</dbReference>